<dbReference type="InterPro" id="IPR025429">
    <property type="entry name" value="DUF4165"/>
</dbReference>
<evidence type="ECO:0000313" key="6">
    <source>
        <dbReference type="Proteomes" id="UP000502657"/>
    </source>
</evidence>
<feature type="chain" id="PRO_5045815726" evidence="1">
    <location>
        <begin position="25"/>
        <end position="798"/>
    </location>
</feature>
<name>A0ABX6NY80_AERME</name>
<reference evidence="5 6" key="1">
    <citation type="submission" date="2019-03" db="EMBL/GenBank/DDBJ databases">
        <title>Novel transposon Tn6433 accelerates the dissemination of tet(E) in Aeromonas from aerobic biofilm under oxytetracycline stress.</title>
        <authorList>
            <person name="Shi Y."/>
            <person name="Tian Z."/>
            <person name="Zhang Y."/>
            <person name="Zhang H."/>
            <person name="Yang M."/>
        </authorList>
    </citation>
    <scope>NUCLEOTIDE SEQUENCE [LARGE SCALE GENOMIC DNA]</scope>
    <source>
        <strain evidence="5 6">R50-22</strain>
        <plasmid evidence="6">paeme5</plasmid>
    </source>
</reference>
<evidence type="ECO:0000259" key="3">
    <source>
        <dbReference type="Pfam" id="PF13750"/>
    </source>
</evidence>
<dbReference type="Proteomes" id="UP000502657">
    <property type="component" value="Plasmid pAeme5"/>
</dbReference>
<evidence type="ECO:0000259" key="4">
    <source>
        <dbReference type="Pfam" id="PF13752"/>
    </source>
</evidence>
<accession>A0ABX6NY80</accession>
<proteinExistence type="predicted"/>
<keyword evidence="5" id="KW-0614">Plasmid</keyword>
<dbReference type="Pfam" id="PF12245">
    <property type="entry name" value="Big_3_2"/>
    <property type="match status" value="1"/>
</dbReference>
<dbReference type="Pfam" id="PF13752">
    <property type="entry name" value="DUF4165"/>
    <property type="match status" value="1"/>
</dbReference>
<dbReference type="EMBL" id="CP038449">
    <property type="protein sequence ID" value="QJT41339.1"/>
    <property type="molecule type" value="Genomic_DNA"/>
</dbReference>
<keyword evidence="6" id="KW-1185">Reference proteome</keyword>
<feature type="signal peptide" evidence="1">
    <location>
        <begin position="1"/>
        <end position="24"/>
    </location>
</feature>
<gene>
    <name evidence="5" type="ORF">E4188_22850</name>
</gene>
<dbReference type="InterPro" id="IPR022038">
    <property type="entry name" value="Ig-like_bact"/>
</dbReference>
<feature type="domain" description="Ig-like" evidence="3">
    <location>
        <begin position="542"/>
        <end position="694"/>
    </location>
</feature>
<protein>
    <submittedName>
        <fullName evidence="5">DUF4165 domain-containing protein</fullName>
    </submittedName>
</protein>
<dbReference type="Pfam" id="PF13750">
    <property type="entry name" value="Big_3_3"/>
    <property type="match status" value="1"/>
</dbReference>
<feature type="domain" description="Ig-like" evidence="2">
    <location>
        <begin position="141"/>
        <end position="257"/>
    </location>
</feature>
<sequence>MQGIMKMKTIAALVMISLAAPVSAQVYELSFTDTNSEAVVKKPDLTWYNPNGTIIVTAISGLDRKVKVELMKGGSVVQTQTSGVITVANRISASDGNEFYGVKFNLTKPEDGNLILRTTVYDLNNVQVSVSDYPFNVDTVPPTGNPISTTATGYDRVTTGAEWLLGRGGSESPDITISVQDEASGIASGKFVIYRGDDSACCQRNLALVQATNSFNVPLKAIFPTSNLDELFKLEFQIKDKAGNTFYSPRQNARWDNVVNAPGVFGVYNPNSSNTLGPGLAKFDAYTPGMAVFANPIRLAYRLPKSNYAPLVQSGLNLSNSVGEVANVGEDDTYVYLTMTIPFGMKNENYVKWINFGTWSGGPIDYNLTLGEGVPDSPVLHKVEYLYSDIGWGSWVRMNIDNSALPISISQIRYTVDPRPYPQRVEHYANCTVPANGTSCTADWSTTLAKGTTGYIHGGLNVFDDTRLLRSQPAWADVDWNDRHYPSIAQTYNATTKLLTLNINQPARGSYFDRLRLKDVWLESGGVKVGIAGKKTAELGPDYTYQFDLTKLPQGDYNLVAVAQEMHGPKSTLNLFPIISDKTKPTLQVKYQNTVVPTEIETIKNLRVLVTDNYDTAPVITRMTLSGGPINDALDLGFSKLADGWQPEVPRMFPTLGSGQEYTLNVTASDAQGNIATASQAFSLSPQNLVRHDGITVLATSQSLLDSNNKPLGKISFKGALTSGSSQSRGPQAGYFTLSRDSAFAVMFNGTKVAPGETKDVVIPLDATGSVTLPVWPADTGVKGKASYMIDIPQLVAN</sequence>
<dbReference type="RefSeq" id="WP_171270106.1">
    <property type="nucleotide sequence ID" value="NZ_CP038446.1"/>
</dbReference>
<evidence type="ECO:0000259" key="2">
    <source>
        <dbReference type="Pfam" id="PF12245"/>
    </source>
</evidence>
<geneLocation type="plasmid" evidence="6">
    <name>paeme5</name>
</geneLocation>
<keyword evidence="1" id="KW-0732">Signal</keyword>
<evidence type="ECO:0000256" key="1">
    <source>
        <dbReference type="SAM" id="SignalP"/>
    </source>
</evidence>
<feature type="domain" description="DUF4165" evidence="4">
    <location>
        <begin position="24"/>
        <end position="139"/>
    </location>
</feature>
<evidence type="ECO:0000313" key="5">
    <source>
        <dbReference type="EMBL" id="QJT41339.1"/>
    </source>
</evidence>
<organism evidence="5 6">
    <name type="scientific">Aeromonas media</name>
    <dbReference type="NCBI Taxonomy" id="651"/>
    <lineage>
        <taxon>Bacteria</taxon>
        <taxon>Pseudomonadati</taxon>
        <taxon>Pseudomonadota</taxon>
        <taxon>Gammaproteobacteria</taxon>
        <taxon>Aeromonadales</taxon>
        <taxon>Aeromonadaceae</taxon>
        <taxon>Aeromonas</taxon>
    </lineage>
</organism>